<dbReference type="AlphaFoldDB" id="A0A8H5FLP0"/>
<gene>
    <name evidence="2" type="ORF">D9611_005861</name>
</gene>
<organism evidence="2 3">
    <name type="scientific">Ephemerocybe angulata</name>
    <dbReference type="NCBI Taxonomy" id="980116"/>
    <lineage>
        <taxon>Eukaryota</taxon>
        <taxon>Fungi</taxon>
        <taxon>Dikarya</taxon>
        <taxon>Basidiomycota</taxon>
        <taxon>Agaricomycotina</taxon>
        <taxon>Agaricomycetes</taxon>
        <taxon>Agaricomycetidae</taxon>
        <taxon>Agaricales</taxon>
        <taxon>Agaricineae</taxon>
        <taxon>Psathyrellaceae</taxon>
        <taxon>Ephemerocybe</taxon>
    </lineage>
</organism>
<feature type="region of interest" description="Disordered" evidence="1">
    <location>
        <begin position="91"/>
        <end position="119"/>
    </location>
</feature>
<protein>
    <submittedName>
        <fullName evidence="2">Uncharacterized protein</fullName>
    </submittedName>
</protein>
<evidence type="ECO:0000313" key="3">
    <source>
        <dbReference type="Proteomes" id="UP000541558"/>
    </source>
</evidence>
<comment type="caution">
    <text evidence="2">The sequence shown here is derived from an EMBL/GenBank/DDBJ whole genome shotgun (WGS) entry which is preliminary data.</text>
</comment>
<feature type="compositionally biased region" description="Polar residues" evidence="1">
    <location>
        <begin position="98"/>
        <end position="112"/>
    </location>
</feature>
<name>A0A8H5FLP0_9AGAR</name>
<dbReference type="EMBL" id="JAACJK010000002">
    <property type="protein sequence ID" value="KAF5340933.1"/>
    <property type="molecule type" value="Genomic_DNA"/>
</dbReference>
<accession>A0A8H5FLP0</accession>
<evidence type="ECO:0000256" key="1">
    <source>
        <dbReference type="SAM" id="MobiDB-lite"/>
    </source>
</evidence>
<feature type="region of interest" description="Disordered" evidence="1">
    <location>
        <begin position="161"/>
        <end position="227"/>
    </location>
</feature>
<keyword evidence="3" id="KW-1185">Reference proteome</keyword>
<proteinExistence type="predicted"/>
<dbReference type="Proteomes" id="UP000541558">
    <property type="component" value="Unassembled WGS sequence"/>
</dbReference>
<evidence type="ECO:0000313" key="2">
    <source>
        <dbReference type="EMBL" id="KAF5340933.1"/>
    </source>
</evidence>
<reference evidence="2 3" key="1">
    <citation type="journal article" date="2020" name="ISME J.">
        <title>Uncovering the hidden diversity of litter-decomposition mechanisms in mushroom-forming fungi.</title>
        <authorList>
            <person name="Floudas D."/>
            <person name="Bentzer J."/>
            <person name="Ahren D."/>
            <person name="Johansson T."/>
            <person name="Persson P."/>
            <person name="Tunlid A."/>
        </authorList>
    </citation>
    <scope>NUCLEOTIDE SEQUENCE [LARGE SCALE GENOMIC DNA]</scope>
    <source>
        <strain evidence="2 3">CBS 175.51</strain>
    </source>
</reference>
<sequence length="282" mass="31346">MLPRNGIQQRLSSFSFLPFSTFQPAAKYPTRFRMAPRPPPIPSSSSQIKFKWFKAPAASTSASRYPIPPYQGLKRSKARVHWQSPLVTGYSIDESDSSESPNIPRQCPSPTLSYLDEEDGPKVTNFEDIAKADSSLAGKDLSPHVRKEVGTREMSSTRAMPGNIFKKNRGSTKVQEARLSRTNSLPSILPSFRSKRKAKAQKAETLQPPHSSRKCPPAGASESGPMQTPISVKISTLVQALQNEDVAERFTVYMGRFDDRIKKYLAMTQELQALDAELEGLE</sequence>